<dbReference type="OrthoDB" id="447842at2759"/>
<dbReference type="PANTHER" id="PTHR13994">
    <property type="entry name" value="NUDIX HYDROLASE RELATED"/>
    <property type="match status" value="1"/>
</dbReference>
<dbReference type="AlphaFoldDB" id="A0A2J8AIH3"/>
<dbReference type="InterPro" id="IPR003293">
    <property type="entry name" value="Nudix_hydrolase6-like"/>
</dbReference>
<protein>
    <submittedName>
        <fullName evidence="1">Nudix hydrolase 2</fullName>
    </submittedName>
</protein>
<dbReference type="GO" id="GO:0035529">
    <property type="term" value="F:NADH pyrophosphatase activity"/>
    <property type="evidence" value="ECO:0007669"/>
    <property type="project" value="TreeGrafter"/>
</dbReference>
<name>A0A2J8AIH3_9CHLO</name>
<dbReference type="PANTHER" id="PTHR13994:SF13">
    <property type="entry name" value="FI03680P"/>
    <property type="match status" value="1"/>
</dbReference>
<evidence type="ECO:0000313" key="1">
    <source>
        <dbReference type="EMBL" id="PNH12312.1"/>
    </source>
</evidence>
<gene>
    <name evidence="1" type="ORF">TSOC_000793</name>
</gene>
<dbReference type="Gene3D" id="3.90.79.10">
    <property type="entry name" value="Nucleoside Triphosphate Pyrophosphohydrolase"/>
    <property type="match status" value="1"/>
</dbReference>
<comment type="caution">
    <text evidence="1">The sequence shown here is derived from an EMBL/GenBank/DDBJ whole genome shotgun (WGS) entry which is preliminary data.</text>
</comment>
<sequence length="178" mass="19764">MRCAQERSGVLRGKGVWKMPTGLVAAGERGGCCGKGVSTQTPQLLESNCINAREAGVTARVEAVLALRQAHGFAFGKSDMFVVCGMRPEPDLQEALPQESELVDARWVPVEEYMEQEFFSSMPLYKLMLEKCQAWAEGRYQGMHAVRMDSNVTRKRTDLLVYGDDTAPSRKEVEEPTS</sequence>
<evidence type="ECO:0000313" key="2">
    <source>
        <dbReference type="Proteomes" id="UP000236333"/>
    </source>
</evidence>
<dbReference type="InterPro" id="IPR015797">
    <property type="entry name" value="NUDIX_hydrolase-like_dom_sf"/>
</dbReference>
<proteinExistence type="predicted"/>
<dbReference type="GO" id="GO:0047631">
    <property type="term" value="F:ADP-ribose diphosphatase activity"/>
    <property type="evidence" value="ECO:0007669"/>
    <property type="project" value="TreeGrafter"/>
</dbReference>
<dbReference type="EMBL" id="PGGS01000011">
    <property type="protein sequence ID" value="PNH12312.1"/>
    <property type="molecule type" value="Genomic_DNA"/>
</dbReference>
<dbReference type="GO" id="GO:0051287">
    <property type="term" value="F:NAD binding"/>
    <property type="evidence" value="ECO:0007669"/>
    <property type="project" value="TreeGrafter"/>
</dbReference>
<organism evidence="1 2">
    <name type="scientific">Tetrabaena socialis</name>
    <dbReference type="NCBI Taxonomy" id="47790"/>
    <lineage>
        <taxon>Eukaryota</taxon>
        <taxon>Viridiplantae</taxon>
        <taxon>Chlorophyta</taxon>
        <taxon>core chlorophytes</taxon>
        <taxon>Chlorophyceae</taxon>
        <taxon>CS clade</taxon>
        <taxon>Chlamydomonadales</taxon>
        <taxon>Tetrabaenaceae</taxon>
        <taxon>Tetrabaena</taxon>
    </lineage>
</organism>
<keyword evidence="2" id="KW-1185">Reference proteome</keyword>
<dbReference type="Proteomes" id="UP000236333">
    <property type="component" value="Unassembled WGS sequence"/>
</dbReference>
<accession>A0A2J8AIH3</accession>
<reference evidence="1 2" key="1">
    <citation type="journal article" date="2017" name="Mol. Biol. Evol.">
        <title>The 4-celled Tetrabaena socialis nuclear genome reveals the essential components for genetic control of cell number at the origin of multicellularity in the volvocine lineage.</title>
        <authorList>
            <person name="Featherston J."/>
            <person name="Arakaki Y."/>
            <person name="Hanschen E.R."/>
            <person name="Ferris P.J."/>
            <person name="Michod R.E."/>
            <person name="Olson B.J.S.C."/>
            <person name="Nozaki H."/>
            <person name="Durand P.M."/>
        </authorList>
    </citation>
    <scope>NUCLEOTIDE SEQUENCE [LARGE SCALE GENOMIC DNA]</scope>
    <source>
        <strain evidence="1 2">NIES-571</strain>
    </source>
</reference>
<keyword evidence="1" id="KW-0378">Hydrolase</keyword>
<dbReference type="SUPFAM" id="SSF55811">
    <property type="entry name" value="Nudix"/>
    <property type="match status" value="1"/>
</dbReference>